<reference evidence="3" key="1">
    <citation type="journal article" date="2019" name="Int. J. Syst. Evol. Microbiol.">
        <title>The Global Catalogue of Microorganisms (GCM) 10K type strain sequencing project: providing services to taxonomists for standard genome sequencing and annotation.</title>
        <authorList>
            <consortium name="The Broad Institute Genomics Platform"/>
            <consortium name="The Broad Institute Genome Sequencing Center for Infectious Disease"/>
            <person name="Wu L."/>
            <person name="Ma J."/>
        </authorList>
    </citation>
    <scope>NUCLEOTIDE SEQUENCE [LARGE SCALE GENOMIC DNA]</scope>
    <source>
        <strain evidence="3">NBRC 106593</strain>
    </source>
</reference>
<accession>A0ABW2ATA5</accession>
<evidence type="ECO:0008006" key="4">
    <source>
        <dbReference type="Google" id="ProtNLM"/>
    </source>
</evidence>
<dbReference type="InterPro" id="IPR006311">
    <property type="entry name" value="TAT_signal"/>
</dbReference>
<organism evidence="2 3">
    <name type="scientific">Branchiibius cervicis</name>
    <dbReference type="NCBI Taxonomy" id="908252"/>
    <lineage>
        <taxon>Bacteria</taxon>
        <taxon>Bacillati</taxon>
        <taxon>Actinomycetota</taxon>
        <taxon>Actinomycetes</taxon>
        <taxon>Micrococcales</taxon>
        <taxon>Dermacoccaceae</taxon>
        <taxon>Branchiibius</taxon>
    </lineage>
</organism>
<gene>
    <name evidence="2" type="ORF">ACFQBT_10555</name>
</gene>
<feature type="signal peptide" evidence="1">
    <location>
        <begin position="1"/>
        <end position="34"/>
    </location>
</feature>
<name>A0ABW2ATA5_9MICO</name>
<evidence type="ECO:0000313" key="2">
    <source>
        <dbReference type="EMBL" id="MFC6714226.1"/>
    </source>
</evidence>
<dbReference type="Proteomes" id="UP001596356">
    <property type="component" value="Unassembled WGS sequence"/>
</dbReference>
<proteinExistence type="predicted"/>
<evidence type="ECO:0000313" key="3">
    <source>
        <dbReference type="Proteomes" id="UP001596356"/>
    </source>
</evidence>
<keyword evidence="3" id="KW-1185">Reference proteome</keyword>
<dbReference type="EMBL" id="JBHSWJ010000002">
    <property type="protein sequence ID" value="MFC6714226.1"/>
    <property type="molecule type" value="Genomic_DNA"/>
</dbReference>
<sequence length="217" mass="21941">MARTTMTGRRAAVVGAGAVAAVASAVAFSPGADAATLTLKHTGTITTHLKTLNQDLVFQTTETTKVDANTFAVTSTINPGTARGSIDLGGAIRLVTMQVAILPDGPATGQTTFNPDGSASLAVTQKLKVQIQRVEPIGIKEINLVPNTCISSKTASLDLTAPIGNDPDEGLEIFGPINLKGTLNIPAFANCGLLTPLLNAIASGPGNDVTIALGAAA</sequence>
<comment type="caution">
    <text evidence="2">The sequence shown here is derived from an EMBL/GenBank/DDBJ whole genome shotgun (WGS) entry which is preliminary data.</text>
</comment>
<feature type="chain" id="PRO_5046557616" description="Secreted protein" evidence="1">
    <location>
        <begin position="35"/>
        <end position="217"/>
    </location>
</feature>
<evidence type="ECO:0000256" key="1">
    <source>
        <dbReference type="SAM" id="SignalP"/>
    </source>
</evidence>
<dbReference type="PROSITE" id="PS51318">
    <property type="entry name" value="TAT"/>
    <property type="match status" value="1"/>
</dbReference>
<protein>
    <recommendedName>
        <fullName evidence="4">Secreted protein</fullName>
    </recommendedName>
</protein>
<dbReference type="RefSeq" id="WP_377822554.1">
    <property type="nucleotide sequence ID" value="NZ_JBHSWJ010000002.1"/>
</dbReference>
<keyword evidence="1" id="KW-0732">Signal</keyword>